<reference evidence="5" key="1">
    <citation type="journal article" date="2016" name="Front. Microbiol.">
        <title>Complete Genome Sequence of Clostridium estertheticum DSM 8809, a Microbe Identified in Spoiled Vacuum Packed Beef.</title>
        <authorList>
            <person name="Yu Z."/>
            <person name="Gunn L."/>
            <person name="Brennan E."/>
            <person name="Reid R."/>
            <person name="Wall P.G."/>
            <person name="Gaora O.P."/>
            <person name="Hurley D."/>
            <person name="Bolton D."/>
            <person name="Fanning S."/>
        </authorList>
    </citation>
    <scope>NUCLEOTIDE SEQUENCE [LARGE SCALE GENOMIC DNA]</scope>
    <source>
        <strain evidence="5">DSM 8809</strain>
    </source>
</reference>
<evidence type="ECO:0000259" key="3">
    <source>
        <dbReference type="Pfam" id="PF13439"/>
    </source>
</evidence>
<keyword evidence="1 4" id="KW-0808">Transferase</keyword>
<dbReference type="PANTHER" id="PTHR46401">
    <property type="entry name" value="GLYCOSYLTRANSFERASE WBBK-RELATED"/>
    <property type="match status" value="1"/>
</dbReference>
<dbReference type="CDD" id="cd03809">
    <property type="entry name" value="GT4_MtfB-like"/>
    <property type="match status" value="1"/>
</dbReference>
<dbReference type="GO" id="GO:0016757">
    <property type="term" value="F:glycosyltransferase activity"/>
    <property type="evidence" value="ECO:0007669"/>
    <property type="project" value="InterPro"/>
</dbReference>
<dbReference type="KEGG" id="ceu:A7L45_00985"/>
<dbReference type="InterPro" id="IPR028098">
    <property type="entry name" value="Glyco_trans_4-like_N"/>
</dbReference>
<dbReference type="SUPFAM" id="SSF53756">
    <property type="entry name" value="UDP-Glycosyltransferase/glycogen phosphorylase"/>
    <property type="match status" value="1"/>
</dbReference>
<gene>
    <name evidence="4" type="ORF">A7L45_00985</name>
</gene>
<protein>
    <submittedName>
        <fullName evidence="4">Glycosyl transferase</fullName>
    </submittedName>
</protein>
<dbReference type="Proteomes" id="UP000182569">
    <property type="component" value="Chromosome"/>
</dbReference>
<dbReference type="GO" id="GO:0009103">
    <property type="term" value="P:lipopolysaccharide biosynthetic process"/>
    <property type="evidence" value="ECO:0007669"/>
    <property type="project" value="TreeGrafter"/>
</dbReference>
<dbReference type="Pfam" id="PF13439">
    <property type="entry name" value="Glyco_transf_4"/>
    <property type="match status" value="1"/>
</dbReference>
<evidence type="ECO:0000259" key="2">
    <source>
        <dbReference type="Pfam" id="PF00534"/>
    </source>
</evidence>
<organism evidence="4 5">
    <name type="scientific">Clostridium estertheticum subsp. estertheticum</name>
    <dbReference type="NCBI Taxonomy" id="1552"/>
    <lineage>
        <taxon>Bacteria</taxon>
        <taxon>Bacillati</taxon>
        <taxon>Bacillota</taxon>
        <taxon>Clostridia</taxon>
        <taxon>Eubacteriales</taxon>
        <taxon>Clostridiaceae</taxon>
        <taxon>Clostridium</taxon>
    </lineage>
</organism>
<evidence type="ECO:0000313" key="5">
    <source>
        <dbReference type="Proteomes" id="UP000182569"/>
    </source>
</evidence>
<keyword evidence="5" id="KW-1185">Reference proteome</keyword>
<dbReference type="InterPro" id="IPR001296">
    <property type="entry name" value="Glyco_trans_1"/>
</dbReference>
<evidence type="ECO:0000256" key="1">
    <source>
        <dbReference type="ARBA" id="ARBA00022679"/>
    </source>
</evidence>
<sequence>MKIAIDARGINLYNGTGIGTYTENILKNLITIDSSNNYHIFWSGNNFESIKKENCKIIMTSKKHQRFFEDYYFPENISKENIDIYHMPQNGIGFSQAISCKKVVTIHDLIPYVMPETVGRGYLLKFLKEMPIIVGNSDGIITVSEFSKRDILKYFPIDESKIFVTPLAADAKYAPLDRLHCKNFLKKAYNLNNPFLLYLGGFSERKNVASAITAFSKVYKDLSENYDLVIVGDYRDSGQKLMKLTNELNMLSHVIFAGFVPEEHLPLFYNSCDALIYPSFYEGFGLPPLEAMNCGTPVIASNLTSIPEVVGDTGILINPYDIESIAFAIGNLLSSENLRSELSAKALLRAKQFSWQNTASLTLKVYESVYNSEFTS</sequence>
<dbReference type="PANTHER" id="PTHR46401:SF2">
    <property type="entry name" value="GLYCOSYLTRANSFERASE WBBK-RELATED"/>
    <property type="match status" value="1"/>
</dbReference>
<name>A0A1J0GBN6_9CLOT</name>
<dbReference type="Pfam" id="PF00534">
    <property type="entry name" value="Glycos_transf_1"/>
    <property type="match status" value="1"/>
</dbReference>
<dbReference type="AlphaFoldDB" id="A0A1J0GBN6"/>
<dbReference type="OrthoDB" id="9797829at2"/>
<feature type="domain" description="Glycosyltransferase subfamily 4-like N-terminal" evidence="3">
    <location>
        <begin position="67"/>
        <end position="170"/>
    </location>
</feature>
<dbReference type="Gene3D" id="3.40.50.2000">
    <property type="entry name" value="Glycogen Phosphorylase B"/>
    <property type="match status" value="2"/>
</dbReference>
<accession>A0A1J0GBN6</accession>
<dbReference type="EMBL" id="CP015756">
    <property type="protein sequence ID" value="APC38746.1"/>
    <property type="molecule type" value="Genomic_DNA"/>
</dbReference>
<dbReference type="FunFam" id="3.40.50.2000:FF:000119">
    <property type="entry name" value="Glycosyl transferase group 1"/>
    <property type="match status" value="1"/>
</dbReference>
<evidence type="ECO:0000313" key="4">
    <source>
        <dbReference type="EMBL" id="APC38746.1"/>
    </source>
</evidence>
<proteinExistence type="predicted"/>
<dbReference type="STRING" id="1552.A7L45_00985"/>
<dbReference type="RefSeq" id="WP_071611042.1">
    <property type="nucleotide sequence ID" value="NZ_CP015756.1"/>
</dbReference>
<feature type="domain" description="Glycosyl transferase family 1" evidence="2">
    <location>
        <begin position="188"/>
        <end position="346"/>
    </location>
</feature>